<protein>
    <submittedName>
        <fullName evidence="2">Uncharacterized protein</fullName>
    </submittedName>
</protein>
<feature type="region of interest" description="Disordered" evidence="1">
    <location>
        <begin position="218"/>
        <end position="268"/>
    </location>
</feature>
<accession>A0A6A6U2R0</accession>
<evidence type="ECO:0000313" key="3">
    <source>
        <dbReference type="Proteomes" id="UP000799302"/>
    </source>
</evidence>
<reference evidence="2" key="1">
    <citation type="journal article" date="2020" name="Stud. Mycol.">
        <title>101 Dothideomycetes genomes: a test case for predicting lifestyles and emergence of pathogens.</title>
        <authorList>
            <person name="Haridas S."/>
            <person name="Albert R."/>
            <person name="Binder M."/>
            <person name="Bloem J."/>
            <person name="Labutti K."/>
            <person name="Salamov A."/>
            <person name="Andreopoulos B."/>
            <person name="Baker S."/>
            <person name="Barry K."/>
            <person name="Bills G."/>
            <person name="Bluhm B."/>
            <person name="Cannon C."/>
            <person name="Castanera R."/>
            <person name="Culley D."/>
            <person name="Daum C."/>
            <person name="Ezra D."/>
            <person name="Gonzalez J."/>
            <person name="Henrissat B."/>
            <person name="Kuo A."/>
            <person name="Liang C."/>
            <person name="Lipzen A."/>
            <person name="Lutzoni F."/>
            <person name="Magnuson J."/>
            <person name="Mondo S."/>
            <person name="Nolan M."/>
            <person name="Ohm R."/>
            <person name="Pangilinan J."/>
            <person name="Park H.-J."/>
            <person name="Ramirez L."/>
            <person name="Alfaro M."/>
            <person name="Sun H."/>
            <person name="Tritt A."/>
            <person name="Yoshinaga Y."/>
            <person name="Zwiers L.-H."/>
            <person name="Turgeon B."/>
            <person name="Goodwin S."/>
            <person name="Spatafora J."/>
            <person name="Crous P."/>
            <person name="Grigoriev I."/>
        </authorList>
    </citation>
    <scope>NUCLEOTIDE SEQUENCE</scope>
    <source>
        <strain evidence="2">CBS 115976</strain>
    </source>
</reference>
<keyword evidence="3" id="KW-1185">Reference proteome</keyword>
<proteinExistence type="predicted"/>
<dbReference type="EMBL" id="MU004239">
    <property type="protein sequence ID" value="KAF2665946.1"/>
    <property type="molecule type" value="Genomic_DNA"/>
</dbReference>
<evidence type="ECO:0000313" key="2">
    <source>
        <dbReference type="EMBL" id="KAF2665946.1"/>
    </source>
</evidence>
<gene>
    <name evidence="2" type="ORF">BT63DRAFT_427735</name>
</gene>
<evidence type="ECO:0000256" key="1">
    <source>
        <dbReference type="SAM" id="MobiDB-lite"/>
    </source>
</evidence>
<dbReference type="AlphaFoldDB" id="A0A6A6U2R0"/>
<organism evidence="2 3">
    <name type="scientific">Microthyrium microscopicum</name>
    <dbReference type="NCBI Taxonomy" id="703497"/>
    <lineage>
        <taxon>Eukaryota</taxon>
        <taxon>Fungi</taxon>
        <taxon>Dikarya</taxon>
        <taxon>Ascomycota</taxon>
        <taxon>Pezizomycotina</taxon>
        <taxon>Dothideomycetes</taxon>
        <taxon>Dothideomycetes incertae sedis</taxon>
        <taxon>Microthyriales</taxon>
        <taxon>Microthyriaceae</taxon>
        <taxon>Microthyrium</taxon>
    </lineage>
</organism>
<name>A0A6A6U2R0_9PEZI</name>
<dbReference type="Proteomes" id="UP000799302">
    <property type="component" value="Unassembled WGS sequence"/>
</dbReference>
<sequence length="400" mass="46293">MATYLTRYRYAKHGFAALDEDTAKHIRAIMNSEDEEDRPYQESINQLIREFNTHRKLAPHGLVSRQPRYLWRWDSTGRRTSYRDSPVPPGPVDHNHFTPKVKVGKSTPTAEQLAAAKAAVEKAARAPRGLHEIFFNPRAFNVEQGLSKKYEHHMKQWVSKDLGMTRHEVTMESFLIWEKLGYEKPSRHGWLKAQRVAEKEARDQEKKARLAEMQIKWRAEKSNKRKRIHHTSTPAGQIEPQTANSKSNLSSESKRVRRGSPRQDGSDVALNGIEDAAAEKDKREMHEIFFTFDKSAAHGFSKPVGVYGTYMKEQVAKDLGIACHRVTIESFRQWEALGLKKLKKKWWLKDKRRSEHVAKALEIPVDQVNKADTRRWKKMLVEKQKAKSEGVDPGKRRNQT</sequence>
<feature type="compositionally biased region" description="Polar residues" evidence="1">
    <location>
        <begin position="231"/>
        <end position="251"/>
    </location>
</feature>